<feature type="transmembrane region" description="Helical" evidence="1">
    <location>
        <begin position="6"/>
        <end position="31"/>
    </location>
</feature>
<protein>
    <recommendedName>
        <fullName evidence="4">Secreted protein</fullName>
    </recommendedName>
</protein>
<keyword evidence="1" id="KW-0472">Membrane</keyword>
<gene>
    <name evidence="2" type="ORF">GCM10008018_72080</name>
</gene>
<organism evidence="2 3">
    <name type="scientific">Paenibacillus marchantiophytorum</name>
    <dbReference type="NCBI Taxonomy" id="1619310"/>
    <lineage>
        <taxon>Bacteria</taxon>
        <taxon>Bacillati</taxon>
        <taxon>Bacillota</taxon>
        <taxon>Bacilli</taxon>
        <taxon>Bacillales</taxon>
        <taxon>Paenibacillaceae</taxon>
        <taxon>Paenibacillus</taxon>
    </lineage>
</organism>
<evidence type="ECO:0000313" key="3">
    <source>
        <dbReference type="Proteomes" id="UP000615455"/>
    </source>
</evidence>
<sequence>MFVGVGPVFVCCVPSIVVALLNLTVSLLTLLSGVLDSAIPFSIDVSSGTGGGELNPPVRIGGV</sequence>
<keyword evidence="1" id="KW-1133">Transmembrane helix</keyword>
<keyword evidence="3" id="KW-1185">Reference proteome</keyword>
<evidence type="ECO:0008006" key="4">
    <source>
        <dbReference type="Google" id="ProtNLM"/>
    </source>
</evidence>
<evidence type="ECO:0000313" key="2">
    <source>
        <dbReference type="EMBL" id="GGA17423.1"/>
    </source>
</evidence>
<dbReference type="Proteomes" id="UP000615455">
    <property type="component" value="Unassembled WGS sequence"/>
</dbReference>
<accession>A0ABQ1FIV2</accession>
<keyword evidence="1" id="KW-0812">Transmembrane</keyword>
<evidence type="ECO:0000256" key="1">
    <source>
        <dbReference type="SAM" id="Phobius"/>
    </source>
</evidence>
<dbReference type="EMBL" id="BMHE01000095">
    <property type="protein sequence ID" value="GGA17423.1"/>
    <property type="molecule type" value="Genomic_DNA"/>
</dbReference>
<name>A0ABQ1FIV2_9BACL</name>
<proteinExistence type="predicted"/>
<comment type="caution">
    <text evidence="2">The sequence shown here is derived from an EMBL/GenBank/DDBJ whole genome shotgun (WGS) entry which is preliminary data.</text>
</comment>
<reference evidence="3" key="1">
    <citation type="journal article" date="2019" name="Int. J. Syst. Evol. Microbiol.">
        <title>The Global Catalogue of Microorganisms (GCM) 10K type strain sequencing project: providing services to taxonomists for standard genome sequencing and annotation.</title>
        <authorList>
            <consortium name="The Broad Institute Genomics Platform"/>
            <consortium name="The Broad Institute Genome Sequencing Center for Infectious Disease"/>
            <person name="Wu L."/>
            <person name="Ma J."/>
        </authorList>
    </citation>
    <scope>NUCLEOTIDE SEQUENCE [LARGE SCALE GENOMIC DNA]</scope>
    <source>
        <strain evidence="3">CGMCC 1.15043</strain>
    </source>
</reference>